<proteinExistence type="predicted"/>
<dbReference type="OrthoDB" id="2678741at2759"/>
<dbReference type="RefSeq" id="XP_007324763.1">
    <property type="nucleotide sequence ID" value="XM_007324701.1"/>
</dbReference>
<dbReference type="GeneID" id="18816045"/>
<organism>
    <name type="scientific">Serpula lacrymans var. lacrymans (strain S7.9)</name>
    <name type="common">Dry rot fungus</name>
    <dbReference type="NCBI Taxonomy" id="578457"/>
    <lineage>
        <taxon>Eukaryota</taxon>
        <taxon>Fungi</taxon>
        <taxon>Dikarya</taxon>
        <taxon>Basidiomycota</taxon>
        <taxon>Agaricomycotina</taxon>
        <taxon>Agaricomycetes</taxon>
        <taxon>Agaricomycetidae</taxon>
        <taxon>Boletales</taxon>
        <taxon>Coniophorineae</taxon>
        <taxon>Serpulaceae</taxon>
        <taxon>Serpula</taxon>
    </lineage>
</organism>
<dbReference type="AlphaFoldDB" id="F8PEF1"/>
<name>F8PEF1_SERL9</name>
<gene>
    <name evidence="2" type="ORF">SERLADRAFT_444071</name>
</gene>
<keyword evidence="1" id="KW-0732">Signal</keyword>
<dbReference type="KEGG" id="sla:SERLADRAFT_444071"/>
<dbReference type="Proteomes" id="UP000008064">
    <property type="component" value="Unassembled WGS sequence"/>
</dbReference>
<feature type="chain" id="PRO_5003376501" description="CxC2-like cysteine cluster KDZ transposase-associated domain-containing protein" evidence="1">
    <location>
        <begin position="34"/>
        <end position="270"/>
    </location>
</feature>
<accession>F8PEF1</accession>
<evidence type="ECO:0008006" key="3">
    <source>
        <dbReference type="Google" id="ProtNLM"/>
    </source>
</evidence>
<dbReference type="HOGENOM" id="CLU_1031183_0_0_1"/>
<feature type="signal peptide" evidence="1">
    <location>
        <begin position="1"/>
        <end position="33"/>
    </location>
</feature>
<sequence>MLTRGYHFIELSNGWAHILNLLGFIELACLAEGNLPEGYYWGDGTQDNFPGAPSKDEEEELWEDEEVITMGDMPTKTGSTNINGNIMMLLVDRSGIHHLLVKWCSCPNAAPSDVRLLSNRRGQRSPAEIQLQMYAKQINKKGTTAERLELEERCQHLLSHVDAFNLKVERYQGNNDVTEFLEEVPGWPNSNKDNDAEDINLFDLLGSFNGDNEPIERRKLVLPSNLGKGTCKIKGLHHLVSQELTFQESQANNALHQIHIHFSQPLSMAS</sequence>
<dbReference type="EMBL" id="GL945448">
    <property type="protein sequence ID" value="EGO18483.1"/>
    <property type="molecule type" value="Genomic_DNA"/>
</dbReference>
<protein>
    <recommendedName>
        <fullName evidence="3">CxC2-like cysteine cluster KDZ transposase-associated domain-containing protein</fullName>
    </recommendedName>
</protein>
<evidence type="ECO:0000256" key="1">
    <source>
        <dbReference type="SAM" id="SignalP"/>
    </source>
</evidence>
<reference evidence="2" key="1">
    <citation type="submission" date="2011-04" db="EMBL/GenBank/DDBJ databases">
        <title>Evolution of plant cell wall degrading machinery underlies the functional diversity of forest fungi.</title>
        <authorList>
            <consortium name="US DOE Joint Genome Institute (JGI-PGF)"/>
            <person name="Eastwood D.C."/>
            <person name="Floudas D."/>
            <person name="Binder M."/>
            <person name="Majcherczyk A."/>
            <person name="Schneider P."/>
            <person name="Aerts A."/>
            <person name="Asiegbu F.O."/>
            <person name="Baker S.E."/>
            <person name="Barry K."/>
            <person name="Bendiksby M."/>
            <person name="Blumentritt M."/>
            <person name="Coutinho P.M."/>
            <person name="Cullen D."/>
            <person name="Cullen D."/>
            <person name="Gathman A."/>
            <person name="Goodell B."/>
            <person name="Henrissat B."/>
            <person name="Ihrmark K."/>
            <person name="Kauserud H."/>
            <person name="Kohler A."/>
            <person name="LaButti K."/>
            <person name="Lapidus A."/>
            <person name="Lavin J.L."/>
            <person name="Lee Y.-H."/>
            <person name="Lindquist E."/>
            <person name="Lilly W."/>
            <person name="Lucas S."/>
            <person name="Morin E."/>
            <person name="Murat C."/>
            <person name="Oguiza J.A."/>
            <person name="Park J."/>
            <person name="Pisabarro A.G."/>
            <person name="Riley R."/>
            <person name="Rosling A."/>
            <person name="Salamov A."/>
            <person name="Schmidt O."/>
            <person name="Schmutz J."/>
            <person name="Skrede I."/>
            <person name="Stenlid J."/>
            <person name="Wiebenga A."/>
            <person name="Xie X."/>
            <person name="Kues U."/>
            <person name="Hibbett D.S."/>
            <person name="Hoffmeister D."/>
            <person name="Hogberg N."/>
            <person name="Martin F."/>
            <person name="Grigoriev I.V."/>
            <person name="Watkinson S.C."/>
        </authorList>
    </citation>
    <scope>NUCLEOTIDE SEQUENCE</scope>
    <source>
        <strain evidence="2">S7.9</strain>
    </source>
</reference>
<evidence type="ECO:0000313" key="2">
    <source>
        <dbReference type="EMBL" id="EGO18483.1"/>
    </source>
</evidence>